<gene>
    <name evidence="7" type="ORF">MB824_01305</name>
</gene>
<evidence type="ECO:0000313" key="7">
    <source>
        <dbReference type="EMBL" id="MCG6503141.1"/>
    </source>
</evidence>
<keyword evidence="3 5" id="KW-1133">Transmembrane helix</keyword>
<organism evidence="7 8">
    <name type="scientific">Kingella pumchi</name>
    <dbReference type="NCBI Taxonomy" id="2779506"/>
    <lineage>
        <taxon>Bacteria</taxon>
        <taxon>Pseudomonadati</taxon>
        <taxon>Pseudomonadota</taxon>
        <taxon>Betaproteobacteria</taxon>
        <taxon>Neisseriales</taxon>
        <taxon>Neisseriaceae</taxon>
        <taxon>Kingella</taxon>
    </lineage>
</organism>
<evidence type="ECO:0000259" key="6">
    <source>
        <dbReference type="Pfam" id="PF04357"/>
    </source>
</evidence>
<dbReference type="PANTHER" id="PTHR36985">
    <property type="entry name" value="TRANSLOCATION AND ASSEMBLY MODULE SUBUNIT TAMB"/>
    <property type="match status" value="1"/>
</dbReference>
<proteinExistence type="predicted"/>
<dbReference type="Proteomes" id="UP001298424">
    <property type="component" value="Unassembled WGS sequence"/>
</dbReference>
<feature type="domain" description="Translocation and assembly module TamB C-terminal" evidence="6">
    <location>
        <begin position="953"/>
        <end position="1284"/>
    </location>
</feature>
<comment type="caution">
    <text evidence="7">The sequence shown here is derived from an EMBL/GenBank/DDBJ whole genome shotgun (WGS) entry which is preliminary data.</text>
</comment>
<dbReference type="EMBL" id="JAKOOW010000005">
    <property type="protein sequence ID" value="MCG6503141.1"/>
    <property type="molecule type" value="Genomic_DNA"/>
</dbReference>
<keyword evidence="2 5" id="KW-0812">Transmembrane</keyword>
<evidence type="ECO:0000256" key="1">
    <source>
        <dbReference type="ARBA" id="ARBA00004167"/>
    </source>
</evidence>
<dbReference type="PANTHER" id="PTHR36985:SF1">
    <property type="entry name" value="TRANSLOCATION AND ASSEMBLY MODULE SUBUNIT TAMB"/>
    <property type="match status" value="1"/>
</dbReference>
<name>A0ABS9NM52_9NEIS</name>
<accession>A0ABS9NM52</accession>
<sequence>MTDETPNNPPPAKTAAPPRKRRWLRRLALTLLLLVAVLAAALVWLLGSHSGLRFAAFKIPSWFGVGIRAEKLQGTVWGGFQADGLTVQTEGADVAVSRAVFAWKPNELWQRHLHISRIEAGDIDIQTKPTPPKPESKEPFRLPENLNLPLSIDIDSIRAGKITIGKKHSEILGGLQAGYHYNHLEHLLDIPSLKTPWADNQGRFSLTADSPFALQGTLDSKGELEGIAIDNHLLLSGTLENTVLNTHIIGKDVSLHADTRVKPFADDLGDMIGHIKLEGSNINPKAFMAGLPAANLTFKASVLPRTGGGNIALDGDISLLNSKPAAIDNNGIPVQELTANFTIDQNGLIDVAAADLALIKNGKISLAGTVDTEKERLKLNTRLSSLTAADLLTTPLAGTLNGNIAFSGSFAEPQAKWQLNAWNTDSTGNVKLATDTKNRQRTVIIENGRIAPKDGGSLQLSGSLALFKEHALQAQLRSERFNPAKIDAAWPAGNINGSIKLDGRIADQVFHSDLQFASSQLSGANLSGGGKVSYEQGYLSRADLSVRLGSNLIDTKGSFGRRGSVLRLNIDAPNLAQFGFGLEGLLNAKGTLTSTDNGWTKIDAALDGQARSLKVPGAVQIGRVDFRLHGSPDPQRPLDIDLKGQNILAGSTDIDQVDLTLKGTLRRHNIRGTGSLKIDGKPLKAQLAADGGLNEQNQWHGSVGTLNTSGALNLSLQNPLTLEAGKERVSLSSARWRALGGSLNLERFVWDKKSGLSAKGSADNLHFAELHNFYTPPVEHNLVLAGNWDLSYSQSPNGYLNIKQQGGDITLPTKRKQALNLSNFVLNTNLTAGGIRSRFSGDTRYGKAAGEFDILQVFGGGRFVEAPIQGAVRLDAQELQTLRNLLPAGQTIRGSLKGEARISGRLNDPKFDGTITGEDLFYRNRDVGVVLADGKLQSRLQGMRWIIDSLTFRNGGTVTLTGSAGLTEGKTDVKAKVVFDRYRLLDKPSRRLTVSGSADAGYDGSLFTLDGSLKTDEGRFGFQESSMPELDDDVVILGEAEKPPATAFPMNLNLVFDLNDAFRFSGSGLNVTLGGKLNISARPGSKMQAVGSVNVIKGRYKAYGQDLVIKKGVVSFVGPLDKPTLNIRAERRNSPVGAGVEVLGSLDKPRVSLVANEAMSEKDKLSWLILNRGSSGSSADEAALATAASAWLAGRVNDKIGLVDDFGLTSRQTRNAQTGEMNPAQQILTFGKQLTQNLYLGYEVGLGTASQSVKLVYQFSRSFQAVIRGGTESSGGEVKYIHRFD</sequence>
<evidence type="ECO:0000256" key="5">
    <source>
        <dbReference type="SAM" id="Phobius"/>
    </source>
</evidence>
<evidence type="ECO:0000313" key="8">
    <source>
        <dbReference type="Proteomes" id="UP001298424"/>
    </source>
</evidence>
<protein>
    <submittedName>
        <fullName evidence="7">Translocation/assembly module TamB domain-containing protein</fullName>
    </submittedName>
</protein>
<feature type="transmembrane region" description="Helical" evidence="5">
    <location>
        <begin position="27"/>
        <end position="47"/>
    </location>
</feature>
<keyword evidence="4 5" id="KW-0472">Membrane</keyword>
<evidence type="ECO:0000256" key="3">
    <source>
        <dbReference type="ARBA" id="ARBA00022989"/>
    </source>
</evidence>
<evidence type="ECO:0000256" key="4">
    <source>
        <dbReference type="ARBA" id="ARBA00023136"/>
    </source>
</evidence>
<keyword evidence="8" id="KW-1185">Reference proteome</keyword>
<dbReference type="Pfam" id="PF04357">
    <property type="entry name" value="TamB"/>
    <property type="match status" value="1"/>
</dbReference>
<dbReference type="InterPro" id="IPR007452">
    <property type="entry name" value="TamB_C"/>
</dbReference>
<comment type="subcellular location">
    <subcellularLocation>
        <location evidence="1">Membrane</location>
        <topology evidence="1">Single-pass membrane protein</topology>
    </subcellularLocation>
</comment>
<dbReference type="RefSeq" id="WP_238745191.1">
    <property type="nucleotide sequence ID" value="NZ_JAKOOW010000005.1"/>
</dbReference>
<evidence type="ECO:0000256" key="2">
    <source>
        <dbReference type="ARBA" id="ARBA00022692"/>
    </source>
</evidence>
<reference evidence="7 8" key="1">
    <citation type="submission" date="2022-02" db="EMBL/GenBank/DDBJ databases">
        <title>Genome sequence data of Kingella unionensis sp. nov. strain CICC 24913 (CCUG 75125).</title>
        <authorList>
            <person name="Xiao M."/>
        </authorList>
    </citation>
    <scope>NUCLEOTIDE SEQUENCE [LARGE SCALE GENOMIC DNA]</scope>
    <source>
        <strain evidence="7 8">CICC 24913</strain>
    </source>
</reference>